<comment type="caution">
    <text evidence="2">The sequence shown here is derived from an EMBL/GenBank/DDBJ whole genome shotgun (WGS) entry which is preliminary data.</text>
</comment>
<evidence type="ECO:0000313" key="3">
    <source>
        <dbReference type="Proteomes" id="UP001213000"/>
    </source>
</evidence>
<dbReference type="InterPro" id="IPR011989">
    <property type="entry name" value="ARM-like"/>
</dbReference>
<feature type="region of interest" description="Disordered" evidence="1">
    <location>
        <begin position="185"/>
        <end position="210"/>
    </location>
</feature>
<keyword evidence="3" id="KW-1185">Reference proteome</keyword>
<accession>A0AAD5VJT7</accession>
<sequence>MTSILATASAKTDISVYEDDDEEANTEREGWETVTVDGRTMGIKTSALEEKCQAFETLLIYCSTLGGKYAPYLSQTLEICLPCLKFDFHEGVREASAMLVPRLLDCGKQSNTLTTQMVTAAFNQLITCIRSEPDSSFLASLYKCFTESLLVIGGPSNLPQEYHLGIIESTKHQLQTLADKRKSRAARLERSSSAGAGVGNGPGGEGVDGGFGGLDKEDVSLYEQFEEFALQEMDRMLCELDRSGNHQLRIAISSVRDLGVSSDWDEDVDEGEDGVPVVSYGLNRRQSPKLDADLRNSIRKFLELFTNGYVVILFEIATTIVCNSTVVSPVIQDFAGGLGLCGPLELIQTQISIPTRILEPEMQAVLAPAWMEMPDTSAMTECRLELGMMIYRLEAVQTPRGRETLDAVKRFDDQAKTTIDLIDNFAIGAKRTANALLHNIDSLINVFERASLKPRHSKAVHQIMTFEQTRIDVWVKVLERDLTSLHSQTTGVQQTLEACDDLIKRIFITAGMARSDAEKYMDGELPSEATHALLSAILMGDETSGMVETASTAVEDFDKLVEANKQARAVVAKLSRGMKETMSGIRAARDTPNEVQVIDMGMDEQMKRAFLQSVEFFSTARGMAITHSVITIACNGNLLYSPARAVLEGLKMCDEVIQSELSLPIKIVQPEMGVLLAPAWNDMPKTNAMTERRVDLGMMIYRLEAMQTPQGRQTLDALKRFDDHAKRAIDLIDTFTATAKRISRTLLLNLRSLIDTFNRTSGIPKYSAALYQLVVSEQTRIDVWVRNFQRDLKELYELITDVQNALDNCDKTVTQIFSAAGVAAADMEKYLSGKLSVGMEQSLLSRVFAEADTNEIQEIAKRAIMDFDELRKANAEARRIVGEMSRQVKEVMDGIKAAYRSADEIFVVNMGTDELVSKTLDTLKQLEKSLESTMNRDK</sequence>
<dbReference type="EMBL" id="JANIEX010001880">
    <property type="protein sequence ID" value="KAJ3553701.1"/>
    <property type="molecule type" value="Genomic_DNA"/>
</dbReference>
<organism evidence="2 3">
    <name type="scientific">Leucocoprinus birnbaumii</name>
    <dbReference type="NCBI Taxonomy" id="56174"/>
    <lineage>
        <taxon>Eukaryota</taxon>
        <taxon>Fungi</taxon>
        <taxon>Dikarya</taxon>
        <taxon>Basidiomycota</taxon>
        <taxon>Agaricomycotina</taxon>
        <taxon>Agaricomycetes</taxon>
        <taxon>Agaricomycetidae</taxon>
        <taxon>Agaricales</taxon>
        <taxon>Agaricineae</taxon>
        <taxon>Agaricaceae</taxon>
        <taxon>Leucocoprinus</taxon>
    </lineage>
</organism>
<dbReference type="InterPro" id="IPR016024">
    <property type="entry name" value="ARM-type_fold"/>
</dbReference>
<dbReference type="Gene3D" id="1.25.10.10">
    <property type="entry name" value="Leucine-rich Repeat Variant"/>
    <property type="match status" value="1"/>
</dbReference>
<dbReference type="AlphaFoldDB" id="A0AAD5VJT7"/>
<feature type="compositionally biased region" description="Gly residues" evidence="1">
    <location>
        <begin position="196"/>
        <end position="210"/>
    </location>
</feature>
<name>A0AAD5VJT7_9AGAR</name>
<reference evidence="2" key="1">
    <citation type="submission" date="2022-07" db="EMBL/GenBank/DDBJ databases">
        <title>Genome Sequence of Leucocoprinus birnbaumii.</title>
        <authorList>
            <person name="Buettner E."/>
        </authorList>
    </citation>
    <scope>NUCLEOTIDE SEQUENCE</scope>
    <source>
        <strain evidence="2">VT141</strain>
    </source>
</reference>
<protein>
    <submittedName>
        <fullName evidence="2">Uncharacterized protein</fullName>
    </submittedName>
</protein>
<evidence type="ECO:0000313" key="2">
    <source>
        <dbReference type="EMBL" id="KAJ3553701.1"/>
    </source>
</evidence>
<dbReference type="SUPFAM" id="SSF48371">
    <property type="entry name" value="ARM repeat"/>
    <property type="match status" value="1"/>
</dbReference>
<proteinExistence type="predicted"/>
<gene>
    <name evidence="2" type="ORF">NP233_g12586</name>
</gene>
<evidence type="ECO:0000256" key="1">
    <source>
        <dbReference type="SAM" id="MobiDB-lite"/>
    </source>
</evidence>
<dbReference type="Proteomes" id="UP001213000">
    <property type="component" value="Unassembled WGS sequence"/>
</dbReference>